<protein>
    <submittedName>
        <fullName evidence="1">Uncharacterized protein</fullName>
    </submittedName>
</protein>
<proteinExistence type="predicted"/>
<evidence type="ECO:0000313" key="1">
    <source>
        <dbReference type="EMBL" id="KAK7490023.1"/>
    </source>
</evidence>
<name>A0ABD0KT14_9CAEN</name>
<evidence type="ECO:0000313" key="2">
    <source>
        <dbReference type="Proteomes" id="UP001519460"/>
    </source>
</evidence>
<keyword evidence="2" id="KW-1185">Reference proteome</keyword>
<feature type="non-terminal residue" evidence="1">
    <location>
        <position position="1"/>
    </location>
</feature>
<reference evidence="1 2" key="1">
    <citation type="journal article" date="2023" name="Sci. Data">
        <title>Genome assembly of the Korean intertidal mud-creeper Batillaria attramentaria.</title>
        <authorList>
            <person name="Patra A.K."/>
            <person name="Ho P.T."/>
            <person name="Jun S."/>
            <person name="Lee S.J."/>
            <person name="Kim Y."/>
            <person name="Won Y.J."/>
        </authorList>
    </citation>
    <scope>NUCLEOTIDE SEQUENCE [LARGE SCALE GENOMIC DNA]</scope>
    <source>
        <strain evidence="1">Wonlab-2016</strain>
    </source>
</reference>
<feature type="non-terminal residue" evidence="1">
    <location>
        <position position="90"/>
    </location>
</feature>
<sequence>IYKAVLTVPVLLYTPGCLYAGGCFASTVMRRTRNELRKTSAAGGDCPLVGEAGEAGESQRSAGSLRRARDDLKITGDVAAEAGEVVVVGL</sequence>
<dbReference type="EMBL" id="JACVVK020000131">
    <property type="protein sequence ID" value="KAK7490023.1"/>
    <property type="molecule type" value="Genomic_DNA"/>
</dbReference>
<organism evidence="1 2">
    <name type="scientific">Batillaria attramentaria</name>
    <dbReference type="NCBI Taxonomy" id="370345"/>
    <lineage>
        <taxon>Eukaryota</taxon>
        <taxon>Metazoa</taxon>
        <taxon>Spiralia</taxon>
        <taxon>Lophotrochozoa</taxon>
        <taxon>Mollusca</taxon>
        <taxon>Gastropoda</taxon>
        <taxon>Caenogastropoda</taxon>
        <taxon>Sorbeoconcha</taxon>
        <taxon>Cerithioidea</taxon>
        <taxon>Batillariidae</taxon>
        <taxon>Batillaria</taxon>
    </lineage>
</organism>
<dbReference type="Proteomes" id="UP001519460">
    <property type="component" value="Unassembled WGS sequence"/>
</dbReference>
<comment type="caution">
    <text evidence="1">The sequence shown here is derived from an EMBL/GenBank/DDBJ whole genome shotgun (WGS) entry which is preliminary data.</text>
</comment>
<gene>
    <name evidence="1" type="ORF">BaRGS_00018723</name>
</gene>
<dbReference type="AlphaFoldDB" id="A0ABD0KT14"/>
<accession>A0ABD0KT14</accession>